<gene>
    <name evidence="4" type="ORF">NB063_11665</name>
</gene>
<dbReference type="PANTHER" id="PTHR43751">
    <property type="entry name" value="SULFATASE"/>
    <property type="match status" value="1"/>
</dbReference>
<feature type="compositionally biased region" description="Basic and acidic residues" evidence="1">
    <location>
        <begin position="463"/>
        <end position="478"/>
    </location>
</feature>
<feature type="domain" description="Sulfatase N-terminal" evidence="3">
    <location>
        <begin position="34"/>
        <end position="307"/>
    </location>
</feature>
<dbReference type="Proteomes" id="UP001202961">
    <property type="component" value="Unassembled WGS sequence"/>
</dbReference>
<name>A0ABT0U2Z3_9BACT</name>
<evidence type="ECO:0000259" key="3">
    <source>
        <dbReference type="Pfam" id="PF00884"/>
    </source>
</evidence>
<evidence type="ECO:0000313" key="4">
    <source>
        <dbReference type="EMBL" id="MCM2371263.1"/>
    </source>
</evidence>
<evidence type="ECO:0000313" key="5">
    <source>
        <dbReference type="Proteomes" id="UP001202961"/>
    </source>
</evidence>
<dbReference type="Gene3D" id="3.40.720.10">
    <property type="entry name" value="Alkaline Phosphatase, subunit A"/>
    <property type="match status" value="1"/>
</dbReference>
<sequence>MNETNMKKRTGIFAVAALLLAGSVYAEPGPAVRPNFLIIVGDDISASSLGCYGAANPHTSPNIDELAKEGIRFTNMFVSEAICGPTRAELYTGLQPHRNGCNVNHKATKTGTLSVVQHLEKLGYRVGLTGKKHFSPKSVYPFEFVKGFPGNCNARNTPGESWDGVEEFITRDSDQPFCLFLCSIHAHAPWDSGDISPWELDDLELPPHMVDTAKTRELYREHLAEVRLFDAQVGKARSLLEKLGLDRNTALIVLDENGAGMPGGKWTNFDWGVRSACLIKWPGAPALTTDALSQYCDILPTLIDAGGGSEPPDLDGKSLLPLINGKTTTHREKAFFTYTSGPEGPPFVSRAVTDGRFKLMWNLTPDNLFAVRVINGFDYGYEDTKDPNRHVRMMYLSWLDKAKSNPEAEELVYRYRKHPEFQLFDLAKDPWEMNNLADNPEYASQLQELKTSISQWMKQQGDSGKESLLKPNERKNKK</sequence>
<dbReference type="InterPro" id="IPR000917">
    <property type="entry name" value="Sulfatase_N"/>
</dbReference>
<dbReference type="PANTHER" id="PTHR43751:SF1">
    <property type="entry name" value="SULFATASE ATSG-RELATED"/>
    <property type="match status" value="1"/>
</dbReference>
<dbReference type="SUPFAM" id="SSF53649">
    <property type="entry name" value="Alkaline phosphatase-like"/>
    <property type="match status" value="1"/>
</dbReference>
<dbReference type="RefSeq" id="WP_250928903.1">
    <property type="nucleotide sequence ID" value="NZ_JAMQBK010000030.1"/>
</dbReference>
<evidence type="ECO:0000256" key="2">
    <source>
        <dbReference type="SAM" id="SignalP"/>
    </source>
</evidence>
<accession>A0ABT0U2Z3</accession>
<dbReference type="InterPro" id="IPR052701">
    <property type="entry name" value="GAG_Ulvan_Degrading_Sulfatases"/>
</dbReference>
<feature type="signal peptide" evidence="2">
    <location>
        <begin position="1"/>
        <end position="26"/>
    </location>
</feature>
<proteinExistence type="predicted"/>
<evidence type="ECO:0000256" key="1">
    <source>
        <dbReference type="SAM" id="MobiDB-lite"/>
    </source>
</evidence>
<dbReference type="Pfam" id="PF00884">
    <property type="entry name" value="Sulfatase"/>
    <property type="match status" value="1"/>
</dbReference>
<feature type="region of interest" description="Disordered" evidence="1">
    <location>
        <begin position="457"/>
        <end position="478"/>
    </location>
</feature>
<reference evidence="4 5" key="1">
    <citation type="journal article" date="2022" name="Syst. Appl. Microbiol.">
        <title>Rhodopirellula aestuarii sp. nov., a novel member of the genus Rhodopirellula isolated from brackish sediments collected in the Tagus River estuary, Portugal.</title>
        <authorList>
            <person name="Vitorino I.R."/>
            <person name="Klimek D."/>
            <person name="Calusinska M."/>
            <person name="Lobo-da-Cunha A."/>
            <person name="Vasconcelos V."/>
            <person name="Lage O.M."/>
        </authorList>
    </citation>
    <scope>NUCLEOTIDE SEQUENCE [LARGE SCALE GENOMIC DNA]</scope>
    <source>
        <strain evidence="4 5">ICT_H3.1</strain>
    </source>
</reference>
<comment type="caution">
    <text evidence="4">The sequence shown here is derived from an EMBL/GenBank/DDBJ whole genome shotgun (WGS) entry which is preliminary data.</text>
</comment>
<protein>
    <submittedName>
        <fullName evidence="4">Sulfatase</fullName>
    </submittedName>
</protein>
<keyword evidence="2" id="KW-0732">Signal</keyword>
<dbReference type="InterPro" id="IPR017850">
    <property type="entry name" value="Alkaline_phosphatase_core_sf"/>
</dbReference>
<dbReference type="EMBL" id="JAMQBK010000030">
    <property type="protein sequence ID" value="MCM2371263.1"/>
    <property type="molecule type" value="Genomic_DNA"/>
</dbReference>
<dbReference type="CDD" id="cd16027">
    <property type="entry name" value="SGSH"/>
    <property type="match status" value="1"/>
</dbReference>
<feature type="chain" id="PRO_5045563312" evidence="2">
    <location>
        <begin position="27"/>
        <end position="478"/>
    </location>
</feature>
<keyword evidence="5" id="KW-1185">Reference proteome</keyword>
<organism evidence="4 5">
    <name type="scientific">Aporhodopirellula aestuarii</name>
    <dbReference type="NCBI Taxonomy" id="2950107"/>
    <lineage>
        <taxon>Bacteria</taxon>
        <taxon>Pseudomonadati</taxon>
        <taxon>Planctomycetota</taxon>
        <taxon>Planctomycetia</taxon>
        <taxon>Pirellulales</taxon>
        <taxon>Pirellulaceae</taxon>
        <taxon>Aporhodopirellula</taxon>
    </lineage>
</organism>